<keyword evidence="3 6" id="KW-0732">Signal</keyword>
<dbReference type="SUPFAM" id="SSF103647">
    <property type="entry name" value="TSP type-3 repeat"/>
    <property type="match status" value="2"/>
</dbReference>
<feature type="region of interest" description="Disordered" evidence="5">
    <location>
        <begin position="838"/>
        <end position="857"/>
    </location>
</feature>
<feature type="domain" description="GEVED" evidence="8">
    <location>
        <begin position="384"/>
        <end position="467"/>
    </location>
</feature>
<feature type="region of interest" description="Disordered" evidence="5">
    <location>
        <begin position="2083"/>
        <end position="2106"/>
    </location>
</feature>
<protein>
    <submittedName>
        <fullName evidence="9">Uncharacterized protein</fullName>
    </submittedName>
</protein>
<feature type="compositionally biased region" description="Polar residues" evidence="5">
    <location>
        <begin position="551"/>
        <end position="564"/>
    </location>
</feature>
<accession>A0A1E7ZAL6</accession>
<feature type="compositionally biased region" description="Basic and acidic residues" evidence="5">
    <location>
        <begin position="1810"/>
        <end position="1823"/>
    </location>
</feature>
<dbReference type="GO" id="GO:0005509">
    <property type="term" value="F:calcium ion binding"/>
    <property type="evidence" value="ECO:0007669"/>
    <property type="project" value="InterPro"/>
</dbReference>
<evidence type="ECO:0000259" key="8">
    <source>
        <dbReference type="Pfam" id="PF20009"/>
    </source>
</evidence>
<organism evidence="9 10">
    <name type="scientific">Alteromonas confluentis</name>
    <dbReference type="NCBI Taxonomy" id="1656094"/>
    <lineage>
        <taxon>Bacteria</taxon>
        <taxon>Pseudomonadati</taxon>
        <taxon>Pseudomonadota</taxon>
        <taxon>Gammaproteobacteria</taxon>
        <taxon>Alteromonadales</taxon>
        <taxon>Alteromonadaceae</taxon>
        <taxon>Alteromonas/Salinimonas group</taxon>
        <taxon>Alteromonas</taxon>
    </lineage>
</organism>
<evidence type="ECO:0000256" key="4">
    <source>
        <dbReference type="ARBA" id="ARBA00022837"/>
    </source>
</evidence>
<dbReference type="RefSeq" id="WP_070126106.1">
    <property type="nucleotide sequence ID" value="NZ_MDHN01000029.1"/>
</dbReference>
<feature type="compositionally biased region" description="Acidic residues" evidence="5">
    <location>
        <begin position="1515"/>
        <end position="1525"/>
    </location>
</feature>
<feature type="compositionally biased region" description="Acidic residues" evidence="5">
    <location>
        <begin position="1561"/>
        <end position="1580"/>
    </location>
</feature>
<feature type="compositionally biased region" description="Acidic residues" evidence="5">
    <location>
        <begin position="1132"/>
        <end position="1149"/>
    </location>
</feature>
<comment type="subcellular location">
    <subcellularLocation>
        <location evidence="1">Secreted</location>
    </subcellularLocation>
</comment>
<dbReference type="Gene3D" id="2.40.160.20">
    <property type="match status" value="1"/>
</dbReference>
<feature type="compositionally biased region" description="Acidic residues" evidence="5">
    <location>
        <begin position="1163"/>
        <end position="1173"/>
    </location>
</feature>
<feature type="compositionally biased region" description="Low complexity" evidence="5">
    <location>
        <begin position="1306"/>
        <end position="1320"/>
    </location>
</feature>
<dbReference type="EMBL" id="MDHN01000029">
    <property type="protein sequence ID" value="OFC70464.1"/>
    <property type="molecule type" value="Genomic_DNA"/>
</dbReference>
<dbReference type="InterPro" id="IPR059100">
    <property type="entry name" value="TSP3_bac"/>
</dbReference>
<evidence type="ECO:0000256" key="6">
    <source>
        <dbReference type="SAM" id="SignalP"/>
    </source>
</evidence>
<dbReference type="OrthoDB" id="9785394at2"/>
<name>A0A1E7ZAL6_9ALTE</name>
<dbReference type="Pfam" id="PF19078">
    <property type="entry name" value="Big_12"/>
    <property type="match status" value="1"/>
</dbReference>
<feature type="compositionally biased region" description="Basic and acidic residues" evidence="5">
    <location>
        <begin position="2172"/>
        <end position="2181"/>
    </location>
</feature>
<feature type="region of interest" description="Disordered" evidence="5">
    <location>
        <begin position="551"/>
        <end position="573"/>
    </location>
</feature>
<dbReference type="NCBIfam" id="NF038133">
    <property type="entry name" value="choice_anch_L"/>
    <property type="match status" value="1"/>
</dbReference>
<evidence type="ECO:0000259" key="7">
    <source>
        <dbReference type="Pfam" id="PF19078"/>
    </source>
</evidence>
<feature type="chain" id="PRO_5009209598" evidence="6">
    <location>
        <begin position="30"/>
        <end position="2500"/>
    </location>
</feature>
<feature type="compositionally biased region" description="Acidic residues" evidence="5">
    <location>
        <begin position="1604"/>
        <end position="1623"/>
    </location>
</feature>
<feature type="compositionally biased region" description="Polar residues" evidence="5">
    <location>
        <begin position="2134"/>
        <end position="2152"/>
    </location>
</feature>
<dbReference type="PANTHER" id="PTHR10199">
    <property type="entry name" value="THROMBOSPONDIN"/>
    <property type="match status" value="1"/>
</dbReference>
<feature type="compositionally biased region" description="Acidic residues" evidence="5">
    <location>
        <begin position="1392"/>
        <end position="1415"/>
    </location>
</feature>
<feature type="compositionally biased region" description="Acidic residues" evidence="5">
    <location>
        <begin position="2182"/>
        <end position="2211"/>
    </location>
</feature>
<dbReference type="Proteomes" id="UP000175691">
    <property type="component" value="Unassembled WGS sequence"/>
</dbReference>
<feature type="compositionally biased region" description="Low complexity" evidence="5">
    <location>
        <begin position="1286"/>
        <end position="1299"/>
    </location>
</feature>
<dbReference type="InterPro" id="IPR045474">
    <property type="entry name" value="GEVED"/>
</dbReference>
<keyword evidence="4" id="KW-0106">Calcium</keyword>
<feature type="region of interest" description="Disordered" evidence="5">
    <location>
        <begin position="1062"/>
        <end position="1866"/>
    </location>
</feature>
<comment type="caution">
    <text evidence="9">The sequence shown here is derived from an EMBL/GenBank/DDBJ whole genome shotgun (WGS) entry which is preliminary data.</text>
</comment>
<feature type="compositionally biased region" description="Acidic residues" evidence="5">
    <location>
        <begin position="1092"/>
        <end position="1108"/>
    </location>
</feature>
<evidence type="ECO:0000313" key="9">
    <source>
        <dbReference type="EMBL" id="OFC70464.1"/>
    </source>
</evidence>
<dbReference type="SUPFAM" id="SSF56925">
    <property type="entry name" value="OMPA-like"/>
    <property type="match status" value="1"/>
</dbReference>
<proteinExistence type="predicted"/>
<evidence type="ECO:0000256" key="1">
    <source>
        <dbReference type="ARBA" id="ARBA00004613"/>
    </source>
</evidence>
<dbReference type="InterPro" id="IPR028974">
    <property type="entry name" value="TSP_type-3_rpt"/>
</dbReference>
<feature type="compositionally biased region" description="Acidic residues" evidence="5">
    <location>
        <begin position="2085"/>
        <end position="2106"/>
    </location>
</feature>
<feature type="compositionally biased region" description="Polar residues" evidence="5">
    <location>
        <begin position="838"/>
        <end position="848"/>
    </location>
</feature>
<keyword evidence="2" id="KW-0964">Secreted</keyword>
<feature type="compositionally biased region" description="Acidic residues" evidence="5">
    <location>
        <begin position="1843"/>
        <end position="1853"/>
    </location>
</feature>
<dbReference type="Pfam" id="PF20009">
    <property type="entry name" value="GEVED"/>
    <property type="match status" value="1"/>
</dbReference>
<feature type="compositionally biased region" description="Acidic residues" evidence="5">
    <location>
        <begin position="1776"/>
        <end position="1788"/>
    </location>
</feature>
<feature type="signal peptide" evidence="6">
    <location>
        <begin position="1"/>
        <end position="29"/>
    </location>
</feature>
<feature type="region of interest" description="Disordered" evidence="5">
    <location>
        <begin position="1995"/>
        <end position="2056"/>
    </location>
</feature>
<keyword evidence="10" id="KW-1185">Reference proteome</keyword>
<dbReference type="InterPro" id="IPR044048">
    <property type="entry name" value="Big_12"/>
</dbReference>
<feature type="region of interest" description="Disordered" evidence="5">
    <location>
        <begin position="1899"/>
        <end position="1928"/>
    </location>
</feature>
<evidence type="ECO:0000256" key="3">
    <source>
        <dbReference type="ARBA" id="ARBA00022729"/>
    </source>
</evidence>
<dbReference type="InterPro" id="IPR011250">
    <property type="entry name" value="OMP/PagP_B-barrel"/>
</dbReference>
<feature type="compositionally biased region" description="Acidic residues" evidence="5">
    <location>
        <begin position="1357"/>
        <end position="1367"/>
    </location>
</feature>
<dbReference type="Gene3D" id="4.10.1080.10">
    <property type="entry name" value="TSP type-3 repeat"/>
    <property type="match status" value="5"/>
</dbReference>
<dbReference type="PANTHER" id="PTHR10199:SF119">
    <property type="entry name" value="RE20510P"/>
    <property type="match status" value="1"/>
</dbReference>
<feature type="compositionally biased region" description="Polar residues" evidence="5">
    <location>
        <begin position="1543"/>
        <end position="1552"/>
    </location>
</feature>
<dbReference type="InterPro" id="IPR049804">
    <property type="entry name" value="Choice_anch_L"/>
</dbReference>
<dbReference type="STRING" id="1656094.BFC18_15005"/>
<gene>
    <name evidence="9" type="ORF">BFC18_15005</name>
</gene>
<feature type="region of interest" description="Disordered" evidence="5">
    <location>
        <begin position="119"/>
        <end position="150"/>
    </location>
</feature>
<feature type="domain" description="Bacterial Ig-like" evidence="7">
    <location>
        <begin position="953"/>
        <end position="1048"/>
    </location>
</feature>
<dbReference type="Pfam" id="PF18884">
    <property type="entry name" value="TSP3_bac"/>
    <property type="match status" value="5"/>
</dbReference>
<feature type="region of interest" description="Disordered" evidence="5">
    <location>
        <begin position="2134"/>
        <end position="2261"/>
    </location>
</feature>
<evidence type="ECO:0000256" key="2">
    <source>
        <dbReference type="ARBA" id="ARBA00022525"/>
    </source>
</evidence>
<evidence type="ECO:0000256" key="5">
    <source>
        <dbReference type="SAM" id="MobiDB-lite"/>
    </source>
</evidence>
<evidence type="ECO:0000313" key="10">
    <source>
        <dbReference type="Proteomes" id="UP000175691"/>
    </source>
</evidence>
<feature type="compositionally biased region" description="Acidic residues" evidence="5">
    <location>
        <begin position="1695"/>
        <end position="1705"/>
    </location>
</feature>
<feature type="compositionally biased region" description="Acidic residues" evidence="5">
    <location>
        <begin position="1662"/>
        <end position="1681"/>
    </location>
</feature>
<sequence length="2500" mass="259362">MPLLGSTRHPRASLLTLTILASISGYTNAQESVTGFNNEVVTEFDNSNVTVNDIINEIKGNGFTLTNPQFSAVTDGSVDKYQQLGLFTGYEFLFGNNFGSGAIMTTGRTRGVLGVVSQTGLNDDDDRTNTTDEFSGGSVTDPKYGSSPDDEAYDRVELTFDAFAEAGNDTLIIDFIFGSDEYTEFAGGTFADAMVIIVGNSPGVNCVQTPDGQLLNVNTVNSTSNSFLFINNDTDDGGIGAATQMDGYTKRLTCRAPITPETTTPVLVGIADKGDASYDSWAFFKAQSLRAEPGGDWGDAPDTYFTLNASGGAVHTIKEGVYLGKQVSGEVDGFKDGVDDSAGAALDDDDDGVEQFPQLNASTIGGSYSVDVETTAITGQNSTLIGWIDFDHNGQFDADEAAQVTIPDGTYETITTLTWSNLNTTGPNVTDGTTYARFRIVESSESITNTDSAGSFSSGEVEDYRFNISGGTDTTPPVVVIDPTPKAIKSNQNNYPVTGTCEVGDGDVTVGISGASPSSQDVSCLSNGTWTANFDVSGVADGSNQVVTTASQTDFSGNQGNATPVSADKDTTDPVVTIDNLPTANVGNSASYPVTGTCTAGDGDVTVSLNGGNQTLASCSAGGTWSTTFDVTGISDGSNVISIDAEQTDVNGYTGNASQKQADKDTSAPTVSIDTAPTANISNRTNYVVSGSCSDDGTDNVNVAISGASPSDQDVDCSGGSWTATFDVSSISDGTSQIVIDATHTDPANNVTNATQVQRDKDTVQPLVAIVSAPTVTPANQTSWPVSGTCEVDGTNNVVVNLSNGASQTLNCASGVWSTTFDVSSIPDGDPAFTVSTTHTDNAGNQASAGPVPVTKDTTPPVVTIDSPGWSNIQNQTSYPVSGTCTSGDGDVEVTVTDGTPETQTVACNAGAWSATVDSQNITDGNDTVIINASQTDAVGNTGVATQAEGDKDTVAPQVAISNVPAVIADGSPFTIDLTFTEAVSGFTLSDIQVTNATLSSFTTNSSSSYQVTVTPDGGGNITITVPDDVATDVAANNNIGNSAFVSYDSDNDGLTNNVEAALGTDPNNPDTDGDGIPDNVEVSDPGNPTDTDNDGIIDALDPDDDNDGIATALEDANSDADGNPQTNPTDSDGDGTPDYLDSDSDADNIPDRLETNSSGIDADNDGIPDDIDASVTGGPDANNDGVDDNAEATNTTGTGSADYLSLDADGDGLPDYVESGAVFADSDSDGIDNYIDADFTGGPDANNDGFDDTVVASDADGDSTPDFQDKDADNDGLPDTFEAQATTTDTDGDGIADTFDVDQTGGADANGDGIDDNAITAIPDTDNDGIADYRDKDSDGDGLPDSVEMQSSGSDSDADGIDDAFDVDQTGGTDANGDGIDDNTNPYALDFDNDGVPDFLDSDSDNDGISDGEEANVSGPDTDGDGIPDSLDVDQTGGPDTNNDGVDDNYIPTDTDGDGAPDYLDRDADGDGVPDAVEGTSQTDNDGTADYRDADSDNDGIPDSTEAMISGIDSDGDGIDDAFDVDQTGGTDANNDGVDDNVTLTDSNENGTPDYLDNQVDTDGDGLSDVDEGNGDIDVDGIPNYADTDSDGDGIPDSVEGQIDSDGDGTADYLDTDSDNDGISDALEGTSDSDLDGTPDYLDTSIDEDNDGVPDIVEGTNDTDGDGTPDYLDADSDNDGLPDGYEFGLTGADSDGDGIDDYLDADSTGGQDTNNDGIDDSVSGIDTDGDGVADYQSVDADGDGVPDRVEIASSFIDSDQDGIPDVYDVDSTGGVDEDADGIDDQFDADFNSGPDANGDGINDLALVVPDHDGDQLPDHLDADSDNDSISDGVEANATGFDNDGDGIDDAFDSDYTGIDTDGDGYADGGVTIDTDGDGIIDMFDLDSDNDGRFDSLEASSTDADRDGIADSPVSIITNPVDSDGDGIPDFRDLDSNNDGNYDIDGTPESRFDNNGDGRIDLTGDIDGDGIDDAVDSDLTIKGAGGNNDIDFDGAANAVDNDDDNDGLADITEGTIDSDGDGIIDSRDADSDNDGIPDVVETDRPAATGIDDDFDGIDNAYDVDSTGGIDADNDGVDDQFVIPDTDGDGIPDYLDTDSDNDGLTDAEEQSLVPLSGVDRDNDGIDDAIDVTYTFGTDSNNDGVDDNLVSTSDFDGDGLLNYRDNDSDGDGIEDAKEGRSDSDGDGIPDYADTDSDNDGIPDIEEGDIDTDGDGIPNRLDLDSDGDGIPDNIERTTDTDGDGIPNYLEKDSDNDGIDDDKENGDFNQDGINDRLQAHDKVESTYTGSGSMSATLLILGFAIALVRRKKVLLLCMISLFSLCSKAESESDSALSPQLEKSHFYVFGGYGVSRLYPDNNGTIWRVYDDSNSSALAGVGYMLKPKWSIEVNYAILGEAKLSSLNPSITDDLLIDYKGLSADILYWLKKPQSRWNVYIKGGAGLLTTKGNLEQHHRQVEQVQLKIGVGAHWQINDEWGIRLDLVSYDEDARIGSLQVVYRFTDDN</sequence>
<reference evidence="9 10" key="1">
    <citation type="submission" date="2016-08" db="EMBL/GenBank/DDBJ databases">
        <authorList>
            <person name="Seilhamer J.J."/>
        </authorList>
    </citation>
    <scope>NUCLEOTIDE SEQUENCE [LARGE SCALE GENOMIC DNA]</scope>
    <source>
        <strain evidence="9 10">KCTC 42603</strain>
    </source>
</reference>